<feature type="region of interest" description="Disordered" evidence="1">
    <location>
        <begin position="263"/>
        <end position="289"/>
    </location>
</feature>
<dbReference type="Pfam" id="PF01571">
    <property type="entry name" value="GCV_T"/>
    <property type="match status" value="1"/>
</dbReference>
<feature type="compositionally biased region" description="Basic residues" evidence="1">
    <location>
        <begin position="263"/>
        <end position="281"/>
    </location>
</feature>
<sequence length="913" mass="98747">AGAVPHPPEDSRLGPGAAAASARRAAAATCRAGAGGLLGLAACGEYVGHARCLPEALRHAGLWNATSGAAELAEDALLGLFLVDGDAVLGLRMRSGPPPGVENATAAAGTAAQAGARGGVWVDADSTVSWYKFAFDREVILLRPKVFETHSFSMYNVTVSERCLVPSPLLGEAFRLFGGYDTIVINELAYTFRSRGYLKRADPLGGGDIESWAWSEEQVEDDGGPAESRSVAAALARKLALVGKASLAFLLRVRHHRLLHPHRRQRLRGHHVPGGHGRPRAGNRSWPRAARGADAQLPVDRGARGGAAAGWAPHVAAVPGAPRLPAPAVVRLPVLQLGWGAWKFILYRKSSPDGFEERVFSFCCALELFNLIFVRTASSARVFPRLAWACMVYFHFYMPRLYPFHWMALATCATTMTYVMVYCVNNFEEPALRGDPFDHSTPTAVHPRALYVPQLSPSWALEAAPLWTMFYPPEPPSSFPPEAMRYISEAFLRSVAAACAAWSGSSLCGPPGTPHPFHGIGPLLLLDALLERALWFAGVAPSLSSDVLLVHVLEAPGHDCPVLDRRFPPRPAELLRPLLVPEPRCSPIHGELVARGCVHQARHGFERPGWFEPAGGDQAPRPYDYYGAYAEGAWRLGDPGQPDVPSNEQHRYLDLVESNLTFGWPGTDPVVKEECRAAREGVAIFDQSYFGKFFVRGPEADAAMQYLCGADLEGKAVGSVTYTPLCNARGGVEADLTVTRLDGVGHGGSLWYIAAGGNTVTKDLEWIKRVFDERGFNAVVEDRSESMAMISVQGPHSRALLQPLVTSGHSLGDDGLAFSACKEIEIAGHRVMCLRLTFVGELGFELHVPSENAVAVYRAVREAGDLYSQTLGVPVRDAGYRAIDSLSAEKNFRHWHADLCNVDTPMEAGIGFT</sequence>
<dbReference type="InterPro" id="IPR006222">
    <property type="entry name" value="GCVT_N"/>
</dbReference>
<feature type="domain" description="GCVT N-terminal" evidence="2">
    <location>
        <begin position="589"/>
        <end position="913"/>
    </location>
</feature>
<dbReference type="Gene3D" id="3.30.1360.120">
    <property type="entry name" value="Probable tRNA modification gtpase trme, domain 1"/>
    <property type="match status" value="1"/>
</dbReference>
<keyword evidence="4" id="KW-1185">Reference proteome</keyword>
<dbReference type="PANTHER" id="PTHR43757">
    <property type="entry name" value="AMINOMETHYLTRANSFERASE"/>
    <property type="match status" value="1"/>
</dbReference>
<organism evidence="3 4">
    <name type="scientific">Prorocentrum cordatum</name>
    <dbReference type="NCBI Taxonomy" id="2364126"/>
    <lineage>
        <taxon>Eukaryota</taxon>
        <taxon>Sar</taxon>
        <taxon>Alveolata</taxon>
        <taxon>Dinophyceae</taxon>
        <taxon>Prorocentrales</taxon>
        <taxon>Prorocentraceae</taxon>
        <taxon>Prorocentrum</taxon>
    </lineage>
</organism>
<dbReference type="Proteomes" id="UP001189429">
    <property type="component" value="Unassembled WGS sequence"/>
</dbReference>
<dbReference type="PANTHER" id="PTHR43757:SF11">
    <property type="entry name" value="SARCOSINE DEHYDROGENASE"/>
    <property type="match status" value="1"/>
</dbReference>
<gene>
    <name evidence="3" type="ORF">PCOR1329_LOCUS39212</name>
</gene>
<accession>A0ABN9THL7</accession>
<dbReference type="InterPro" id="IPR028896">
    <property type="entry name" value="GcvT/YgfZ/DmdA"/>
</dbReference>
<evidence type="ECO:0000313" key="3">
    <source>
        <dbReference type="EMBL" id="CAK0845408.1"/>
    </source>
</evidence>
<name>A0ABN9THL7_9DINO</name>
<reference evidence="3" key="1">
    <citation type="submission" date="2023-10" db="EMBL/GenBank/DDBJ databases">
        <authorList>
            <person name="Chen Y."/>
            <person name="Shah S."/>
            <person name="Dougan E. K."/>
            <person name="Thang M."/>
            <person name="Chan C."/>
        </authorList>
    </citation>
    <scope>NUCLEOTIDE SEQUENCE [LARGE SCALE GENOMIC DNA]</scope>
</reference>
<protein>
    <recommendedName>
        <fullName evidence="2">GCVT N-terminal domain-containing protein</fullName>
    </recommendedName>
</protein>
<evidence type="ECO:0000256" key="1">
    <source>
        <dbReference type="SAM" id="MobiDB-lite"/>
    </source>
</evidence>
<dbReference type="InterPro" id="IPR027266">
    <property type="entry name" value="TrmE/GcvT-like"/>
</dbReference>
<proteinExistence type="predicted"/>
<feature type="non-terminal residue" evidence="3">
    <location>
        <position position="1"/>
    </location>
</feature>
<dbReference type="SUPFAM" id="SSF103025">
    <property type="entry name" value="Folate-binding domain"/>
    <property type="match status" value="1"/>
</dbReference>
<evidence type="ECO:0000313" key="4">
    <source>
        <dbReference type="Proteomes" id="UP001189429"/>
    </source>
</evidence>
<comment type="caution">
    <text evidence="3">The sequence shown here is derived from an EMBL/GenBank/DDBJ whole genome shotgun (WGS) entry which is preliminary data.</text>
</comment>
<dbReference type="EMBL" id="CAUYUJ010014735">
    <property type="protein sequence ID" value="CAK0845408.1"/>
    <property type="molecule type" value="Genomic_DNA"/>
</dbReference>
<feature type="non-terminal residue" evidence="3">
    <location>
        <position position="913"/>
    </location>
</feature>
<dbReference type="Gene3D" id="3.30.70.1400">
    <property type="entry name" value="Aminomethyltransferase beta-barrel domains"/>
    <property type="match status" value="1"/>
</dbReference>
<evidence type="ECO:0000259" key="2">
    <source>
        <dbReference type="Pfam" id="PF01571"/>
    </source>
</evidence>